<evidence type="ECO:0000256" key="5">
    <source>
        <dbReference type="ARBA" id="ARBA00022552"/>
    </source>
</evidence>
<keyword evidence="5" id="KW-0698">rRNA processing</keyword>
<dbReference type="PANTHER" id="PTHR22807:SF53">
    <property type="entry name" value="RIBOSOMAL RNA SMALL SUBUNIT METHYLTRANSFERASE B-RELATED"/>
    <property type="match status" value="1"/>
</dbReference>
<dbReference type="GO" id="GO:0005737">
    <property type="term" value="C:cytoplasm"/>
    <property type="evidence" value="ECO:0007669"/>
    <property type="project" value="UniProtKB-SubCell"/>
</dbReference>
<dbReference type="NCBIfam" id="TIGR00563">
    <property type="entry name" value="rsmB"/>
    <property type="match status" value="1"/>
</dbReference>
<dbReference type="InterPro" id="IPR006027">
    <property type="entry name" value="NusB_RsmB_TIM44"/>
</dbReference>
<keyword evidence="8 13" id="KW-0949">S-adenosyl-L-methionine</keyword>
<dbReference type="PRINTS" id="PR02008">
    <property type="entry name" value="RCMTFAMILY"/>
</dbReference>
<dbReference type="SUPFAM" id="SSF48013">
    <property type="entry name" value="NusB-like"/>
    <property type="match status" value="1"/>
</dbReference>
<dbReference type="GO" id="GO:0003723">
    <property type="term" value="F:RNA binding"/>
    <property type="evidence" value="ECO:0007669"/>
    <property type="project" value="UniProtKB-UniRule"/>
</dbReference>
<dbReference type="InterPro" id="IPR035926">
    <property type="entry name" value="NusB-like_sf"/>
</dbReference>
<dbReference type="NCBIfam" id="NF011494">
    <property type="entry name" value="PRK14902.1"/>
    <property type="match status" value="1"/>
</dbReference>
<keyword evidence="9 13" id="KW-0694">RNA-binding</keyword>
<dbReference type="SUPFAM" id="SSF53335">
    <property type="entry name" value="S-adenosyl-L-methionine-dependent methyltransferases"/>
    <property type="match status" value="1"/>
</dbReference>
<dbReference type="Gene3D" id="1.10.940.10">
    <property type="entry name" value="NusB-like"/>
    <property type="match status" value="1"/>
</dbReference>
<dbReference type="InterPro" id="IPR054728">
    <property type="entry name" value="RsmB-like_ferredoxin"/>
</dbReference>
<organism evidence="15 16">
    <name type="scientific">Tectimicrobiota bacterium</name>
    <dbReference type="NCBI Taxonomy" id="2528274"/>
    <lineage>
        <taxon>Bacteria</taxon>
        <taxon>Pseudomonadati</taxon>
        <taxon>Nitrospinota/Tectimicrobiota group</taxon>
        <taxon>Candidatus Tectimicrobiota</taxon>
    </lineage>
</organism>
<dbReference type="FunFam" id="3.40.50.150:FF:000257">
    <property type="entry name" value="16S rRNA methyltransferase"/>
    <property type="match status" value="1"/>
</dbReference>
<evidence type="ECO:0000256" key="6">
    <source>
        <dbReference type="ARBA" id="ARBA00022603"/>
    </source>
</evidence>
<dbReference type="EMBL" id="VGLS01000486">
    <property type="protein sequence ID" value="MBM3225119.1"/>
    <property type="molecule type" value="Genomic_DNA"/>
</dbReference>
<dbReference type="Gene3D" id="3.40.50.150">
    <property type="entry name" value="Vaccinia Virus protein VP39"/>
    <property type="match status" value="1"/>
</dbReference>
<evidence type="ECO:0000256" key="10">
    <source>
        <dbReference type="ARBA" id="ARBA00030399"/>
    </source>
</evidence>
<dbReference type="EC" id="2.1.1.176" evidence="3"/>
<reference evidence="15" key="1">
    <citation type="submission" date="2019-03" db="EMBL/GenBank/DDBJ databases">
        <title>Lake Tanganyika Metagenome-Assembled Genomes (MAGs).</title>
        <authorList>
            <person name="Tran P."/>
        </authorList>
    </citation>
    <scope>NUCLEOTIDE SEQUENCE</scope>
    <source>
        <strain evidence="15">K_DeepCast_65m_m2_066</strain>
    </source>
</reference>
<evidence type="ECO:0000256" key="3">
    <source>
        <dbReference type="ARBA" id="ARBA00012140"/>
    </source>
</evidence>
<protein>
    <recommendedName>
        <fullName evidence="3">16S rRNA (cytosine(967)-C(5))-methyltransferase</fullName>
        <ecNumber evidence="3">2.1.1.176</ecNumber>
    </recommendedName>
    <alternativeName>
        <fullName evidence="10">16S rRNA m5C967 methyltransferase</fullName>
    </alternativeName>
    <alternativeName>
        <fullName evidence="11">rRNA (cytosine-C(5)-)-methyltransferase RsmB</fullName>
    </alternativeName>
</protein>
<dbReference type="Pfam" id="PF01029">
    <property type="entry name" value="NusB"/>
    <property type="match status" value="1"/>
</dbReference>
<keyword evidence="4" id="KW-0963">Cytoplasm</keyword>
<evidence type="ECO:0000259" key="14">
    <source>
        <dbReference type="PROSITE" id="PS51686"/>
    </source>
</evidence>
<dbReference type="PANTHER" id="PTHR22807">
    <property type="entry name" value="NOP2 YEAST -RELATED NOL1/NOP2/FMU SUN DOMAIN-CONTAINING"/>
    <property type="match status" value="1"/>
</dbReference>
<evidence type="ECO:0000256" key="7">
    <source>
        <dbReference type="ARBA" id="ARBA00022679"/>
    </source>
</evidence>
<dbReference type="Pfam" id="PF22458">
    <property type="entry name" value="RsmF-B_ferredox"/>
    <property type="match status" value="1"/>
</dbReference>
<dbReference type="GO" id="GO:0006355">
    <property type="term" value="P:regulation of DNA-templated transcription"/>
    <property type="evidence" value="ECO:0007669"/>
    <property type="project" value="InterPro"/>
</dbReference>
<gene>
    <name evidence="15" type="primary">rsmB</name>
    <name evidence="15" type="ORF">FJZ47_15140</name>
</gene>
<dbReference type="CDD" id="cd02440">
    <property type="entry name" value="AdoMet_MTases"/>
    <property type="match status" value="1"/>
</dbReference>
<feature type="active site" description="Nucleophile" evidence="13">
    <location>
        <position position="389"/>
    </location>
</feature>
<dbReference type="Pfam" id="PF01189">
    <property type="entry name" value="Methyltr_RsmB-F"/>
    <property type="match status" value="1"/>
</dbReference>
<evidence type="ECO:0000313" key="16">
    <source>
        <dbReference type="Proteomes" id="UP000712673"/>
    </source>
</evidence>
<evidence type="ECO:0000256" key="11">
    <source>
        <dbReference type="ARBA" id="ARBA00031088"/>
    </source>
</evidence>
<evidence type="ECO:0000256" key="2">
    <source>
        <dbReference type="ARBA" id="ARBA00004496"/>
    </source>
</evidence>
<comment type="function">
    <text evidence="1">Specifically methylates the cytosine at position 967 (m5C967) of 16S rRNA.</text>
</comment>
<keyword evidence="7 13" id="KW-0808">Transferase</keyword>
<sequence>MSKTMTPPSARQTALHILHTLETQHAYTDVILRQVLRQSTLERRDRAFVTDCVYGVMRWQGRIDWLLGQVCQRPLDTLTPWLRNALRLGVYQCLWMERVPQRAAVHTTVELARRFGHQGTARFANGVLRTLLRQYQTYTLPDATRAPVAHLAVAFSYPTWLIERWLQQYGWERTQALCAAHNVPGGVTLRPNTLRITATALAQRLQQEGIQHVMPSPIVPEALLVQGTDRLDQLPSYQEGLFQVQDQGAMLVAALCQAEPGQRWLDVCAAPGGKTTHLAQLMKDQGSILALDIHKGRLHLLQQNVRRLCVRSVTAVVADATEAPPIRHTCDGILVDAPCSGLGVLRRHPDIKWRKTAEDLAGLQAVQLSILHTQQAWLAPGGILVYSVCSHEPEETEQVVHRFLVQHPHMQLASVAPAVPHHLRAAVIAPGMLKVTPEQWGTEGVFVARFRRRETSP</sequence>
<dbReference type="Proteomes" id="UP000712673">
    <property type="component" value="Unassembled WGS sequence"/>
</dbReference>
<evidence type="ECO:0000256" key="4">
    <source>
        <dbReference type="ARBA" id="ARBA00022490"/>
    </source>
</evidence>
<evidence type="ECO:0000256" key="13">
    <source>
        <dbReference type="PROSITE-ProRule" id="PRU01023"/>
    </source>
</evidence>
<dbReference type="GO" id="GO:0008649">
    <property type="term" value="F:rRNA methyltransferase activity"/>
    <property type="evidence" value="ECO:0007669"/>
    <property type="project" value="InterPro"/>
</dbReference>
<dbReference type="InterPro" id="IPR023267">
    <property type="entry name" value="RCMT"/>
</dbReference>
<evidence type="ECO:0000256" key="1">
    <source>
        <dbReference type="ARBA" id="ARBA00002724"/>
    </source>
</evidence>
<feature type="binding site" evidence="13">
    <location>
        <position position="319"/>
    </location>
    <ligand>
        <name>S-adenosyl-L-methionine</name>
        <dbReference type="ChEBI" id="CHEBI:59789"/>
    </ligand>
</feature>
<feature type="binding site" evidence="13">
    <location>
        <position position="292"/>
    </location>
    <ligand>
        <name>S-adenosyl-L-methionine</name>
        <dbReference type="ChEBI" id="CHEBI:59789"/>
    </ligand>
</feature>
<feature type="binding site" evidence="13">
    <location>
        <position position="336"/>
    </location>
    <ligand>
        <name>S-adenosyl-L-methionine</name>
        <dbReference type="ChEBI" id="CHEBI:59789"/>
    </ligand>
</feature>
<dbReference type="Gene3D" id="3.30.70.1170">
    <property type="entry name" value="Sun protein, domain 3"/>
    <property type="match status" value="1"/>
</dbReference>
<comment type="caution">
    <text evidence="15">The sequence shown here is derived from an EMBL/GenBank/DDBJ whole genome shotgun (WGS) entry which is preliminary data.</text>
</comment>
<feature type="binding site" evidence="13">
    <location>
        <begin position="268"/>
        <end position="274"/>
    </location>
    <ligand>
        <name>S-adenosyl-L-methionine</name>
        <dbReference type="ChEBI" id="CHEBI:59789"/>
    </ligand>
</feature>
<dbReference type="AlphaFoldDB" id="A0A938B3J3"/>
<evidence type="ECO:0000313" key="15">
    <source>
        <dbReference type="EMBL" id="MBM3225119.1"/>
    </source>
</evidence>
<proteinExistence type="inferred from homology"/>
<accession>A0A938B3J3</accession>
<evidence type="ECO:0000256" key="8">
    <source>
        <dbReference type="ARBA" id="ARBA00022691"/>
    </source>
</evidence>
<dbReference type="InterPro" id="IPR001678">
    <property type="entry name" value="MeTrfase_RsmB-F_NOP2_dom"/>
</dbReference>
<evidence type="ECO:0000256" key="12">
    <source>
        <dbReference type="ARBA" id="ARBA00047283"/>
    </source>
</evidence>
<comment type="similarity">
    <text evidence="13">Belongs to the class I-like SAM-binding methyltransferase superfamily. RsmB/NOP family.</text>
</comment>
<dbReference type="InterPro" id="IPR049560">
    <property type="entry name" value="MeTrfase_RsmB-F_NOP2_cat"/>
</dbReference>
<dbReference type="InterPro" id="IPR029063">
    <property type="entry name" value="SAM-dependent_MTases_sf"/>
</dbReference>
<comment type="subcellular location">
    <subcellularLocation>
        <location evidence="2">Cytoplasm</location>
    </subcellularLocation>
</comment>
<feature type="domain" description="SAM-dependent MTase RsmB/NOP-type" evidence="14">
    <location>
        <begin position="177"/>
        <end position="453"/>
    </location>
</feature>
<name>A0A938B3J3_UNCTE</name>
<keyword evidence="6 13" id="KW-0489">Methyltransferase</keyword>
<dbReference type="InterPro" id="IPR004573">
    <property type="entry name" value="rRNA_ssu_MeTfrase_B"/>
</dbReference>
<dbReference type="PROSITE" id="PS51686">
    <property type="entry name" value="SAM_MT_RSMB_NOP"/>
    <property type="match status" value="1"/>
</dbReference>
<comment type="catalytic activity">
    <reaction evidence="12">
        <text>cytidine(967) in 16S rRNA + S-adenosyl-L-methionine = 5-methylcytidine(967) in 16S rRNA + S-adenosyl-L-homocysteine + H(+)</text>
        <dbReference type="Rhea" id="RHEA:42748"/>
        <dbReference type="Rhea" id="RHEA-COMP:10219"/>
        <dbReference type="Rhea" id="RHEA-COMP:10220"/>
        <dbReference type="ChEBI" id="CHEBI:15378"/>
        <dbReference type="ChEBI" id="CHEBI:57856"/>
        <dbReference type="ChEBI" id="CHEBI:59789"/>
        <dbReference type="ChEBI" id="CHEBI:74483"/>
        <dbReference type="ChEBI" id="CHEBI:82748"/>
        <dbReference type="EC" id="2.1.1.176"/>
    </reaction>
</comment>
<evidence type="ECO:0000256" key="9">
    <source>
        <dbReference type="ARBA" id="ARBA00022884"/>
    </source>
</evidence>